<evidence type="ECO:0000313" key="2">
    <source>
        <dbReference type="EMBL" id="MCV2867564.1"/>
    </source>
</evidence>
<gene>
    <name evidence="2" type="ORF">OEW28_02855</name>
</gene>
<proteinExistence type="predicted"/>
<evidence type="ECO:0000256" key="1">
    <source>
        <dbReference type="SAM" id="Phobius"/>
    </source>
</evidence>
<dbReference type="EMBL" id="JAOWKY010000001">
    <property type="protein sequence ID" value="MCV2867564.1"/>
    <property type="molecule type" value="Genomic_DNA"/>
</dbReference>
<evidence type="ECO:0000313" key="3">
    <source>
        <dbReference type="Proteomes" id="UP001652542"/>
    </source>
</evidence>
<feature type="transmembrane region" description="Helical" evidence="1">
    <location>
        <begin position="27"/>
        <end position="48"/>
    </location>
</feature>
<keyword evidence="1" id="KW-0472">Membrane</keyword>
<dbReference type="RefSeq" id="WP_263733206.1">
    <property type="nucleotide sequence ID" value="NZ_JAOWKY010000001.1"/>
</dbReference>
<accession>A0ABT2Z8V8</accession>
<protein>
    <submittedName>
        <fullName evidence="2">Uncharacterized protein</fullName>
    </submittedName>
</protein>
<keyword evidence="1" id="KW-0812">Transmembrane</keyword>
<dbReference type="Proteomes" id="UP001652542">
    <property type="component" value="Unassembled WGS sequence"/>
</dbReference>
<sequence>MLDFISRLLRQQGSEETEGRYLIMARWLFRIFAVGVIGVLGLATYDFYRGGYFSLPGIPDNAYLIDFRDGFRAVVIDPEVSDPLYANVPRHFRRLRNANPDRRYLGVPFEVAPWLRDAWSFCKAPTEEERVYFQESMPDEWKQSLEYARLDAVCLNSVDGKQVPRGLIYSVPNL</sequence>
<organism evidence="2 3">
    <name type="scientific">Albidovulum marisflavi</name>
    <dbReference type="NCBI Taxonomy" id="2984159"/>
    <lineage>
        <taxon>Bacteria</taxon>
        <taxon>Pseudomonadati</taxon>
        <taxon>Pseudomonadota</taxon>
        <taxon>Alphaproteobacteria</taxon>
        <taxon>Rhodobacterales</taxon>
        <taxon>Paracoccaceae</taxon>
        <taxon>Albidovulum</taxon>
    </lineage>
</organism>
<keyword evidence="3" id="KW-1185">Reference proteome</keyword>
<keyword evidence="1" id="KW-1133">Transmembrane helix</keyword>
<reference evidence="2 3" key="1">
    <citation type="submission" date="2022-10" db="EMBL/GenBank/DDBJ databases">
        <title>Defluviimonas sp. nov., isolated from ocean surface water.</title>
        <authorList>
            <person name="He W."/>
            <person name="Wang L."/>
            <person name="Zhang D.-F."/>
        </authorList>
    </citation>
    <scope>NUCLEOTIDE SEQUENCE [LARGE SCALE GENOMIC DNA]</scope>
    <source>
        <strain evidence="2 3">WL0002</strain>
    </source>
</reference>
<name>A0ABT2Z8V8_9RHOB</name>
<comment type="caution">
    <text evidence="2">The sequence shown here is derived from an EMBL/GenBank/DDBJ whole genome shotgun (WGS) entry which is preliminary data.</text>
</comment>